<proteinExistence type="predicted"/>
<name>A0ABY2BCL6_9ACTN</name>
<evidence type="ECO:0000313" key="1">
    <source>
        <dbReference type="EMBL" id="TCO13609.1"/>
    </source>
</evidence>
<dbReference type="Pfam" id="PF19827">
    <property type="entry name" value="DUF6308"/>
    <property type="match status" value="1"/>
</dbReference>
<accession>A0ABY2BCL6</accession>
<sequence length="226" mass="25062">MQLTIDTSLRPRLLEFVTDSEAVEDLASYYQEGPPGTGYSGRWFERIGTPEDQERDRNRLTADDIVAVSALGIRLPITVSSRLLGEDAAEISELLAEIPADVDLWDASRSDLGPRSAAGRLFQRFRAMAWNGGEHGTSGVTASKLLARKRPLLIPIYDRQVRTLVGLSNGANWWVSLNAALTQELREHLEVLHQEAGLEPIITPLRTLDVVLWMRARRHAAAARAS</sequence>
<comment type="caution">
    <text evidence="1">The sequence shown here is derived from an EMBL/GenBank/DDBJ whole genome shotgun (WGS) entry which is preliminary data.</text>
</comment>
<organism evidence="1 2">
    <name type="scientific">Kribbella orskensis</name>
    <dbReference type="NCBI Taxonomy" id="2512216"/>
    <lineage>
        <taxon>Bacteria</taxon>
        <taxon>Bacillati</taxon>
        <taxon>Actinomycetota</taxon>
        <taxon>Actinomycetes</taxon>
        <taxon>Propionibacteriales</taxon>
        <taxon>Kribbellaceae</taxon>
        <taxon>Kribbella</taxon>
    </lineage>
</organism>
<evidence type="ECO:0000313" key="2">
    <source>
        <dbReference type="Proteomes" id="UP000295818"/>
    </source>
</evidence>
<keyword evidence="2" id="KW-1185">Reference proteome</keyword>
<gene>
    <name evidence="1" type="ORF">EV644_12284</name>
</gene>
<reference evidence="1 2" key="1">
    <citation type="journal article" date="2015" name="Stand. Genomic Sci.">
        <title>Genomic Encyclopedia of Bacterial and Archaeal Type Strains, Phase III: the genomes of soil and plant-associated and newly described type strains.</title>
        <authorList>
            <person name="Whitman W.B."/>
            <person name="Woyke T."/>
            <person name="Klenk H.P."/>
            <person name="Zhou Y."/>
            <person name="Lilburn T.G."/>
            <person name="Beck B.J."/>
            <person name="De Vos P."/>
            <person name="Vandamme P."/>
            <person name="Eisen J.A."/>
            <person name="Garrity G."/>
            <person name="Hugenholtz P."/>
            <person name="Kyrpides N.C."/>
        </authorList>
    </citation>
    <scope>NUCLEOTIDE SEQUENCE [LARGE SCALE GENOMIC DNA]</scope>
    <source>
        <strain evidence="1 2">VKM Ac-2538</strain>
    </source>
</reference>
<dbReference type="InterPro" id="IPR046275">
    <property type="entry name" value="DUF6308"/>
</dbReference>
<protein>
    <submittedName>
        <fullName evidence="1">Uncharacterized protein</fullName>
    </submittedName>
</protein>
<dbReference type="Proteomes" id="UP000295818">
    <property type="component" value="Unassembled WGS sequence"/>
</dbReference>
<dbReference type="EMBL" id="SLWM01000022">
    <property type="protein sequence ID" value="TCO13609.1"/>
    <property type="molecule type" value="Genomic_DNA"/>
</dbReference>
<dbReference type="RefSeq" id="WP_132194763.1">
    <property type="nucleotide sequence ID" value="NZ_SLWM01000022.1"/>
</dbReference>